<gene>
    <name evidence="2" type="ORF">EYC84_005456</name>
</gene>
<comment type="caution">
    <text evidence="2">The sequence shown here is derived from an EMBL/GenBank/DDBJ whole genome shotgun (WGS) entry which is preliminary data.</text>
</comment>
<reference evidence="2 3" key="1">
    <citation type="submission" date="2019-06" db="EMBL/GenBank/DDBJ databases">
        <title>Genome Sequence of the Brown Rot Fungal Pathogen Monilinia fructicola.</title>
        <authorList>
            <person name="De Miccolis Angelini R.M."/>
            <person name="Landi L."/>
            <person name="Abate D."/>
            <person name="Pollastro S."/>
            <person name="Romanazzi G."/>
            <person name="Faretra F."/>
        </authorList>
    </citation>
    <scope>NUCLEOTIDE SEQUENCE [LARGE SCALE GENOMIC DNA]</scope>
    <source>
        <strain evidence="2 3">Mfrc123</strain>
    </source>
</reference>
<dbReference type="EMBL" id="VICG01000003">
    <property type="protein sequence ID" value="KAA8573911.1"/>
    <property type="molecule type" value="Genomic_DNA"/>
</dbReference>
<dbReference type="Proteomes" id="UP000322873">
    <property type="component" value="Unassembled WGS sequence"/>
</dbReference>
<feature type="compositionally biased region" description="Basic and acidic residues" evidence="1">
    <location>
        <begin position="197"/>
        <end position="208"/>
    </location>
</feature>
<dbReference type="AlphaFoldDB" id="A0A5M9JXF5"/>
<evidence type="ECO:0000313" key="3">
    <source>
        <dbReference type="Proteomes" id="UP000322873"/>
    </source>
</evidence>
<dbReference type="PANTHER" id="PTHR41805:SF1">
    <property type="entry name" value="RRNA-PROCESSING PROTEIN FYV7"/>
    <property type="match status" value="1"/>
</dbReference>
<protein>
    <submittedName>
        <fullName evidence="2">Uncharacterized protein</fullName>
    </submittedName>
</protein>
<feature type="region of interest" description="Disordered" evidence="1">
    <location>
        <begin position="132"/>
        <end position="212"/>
    </location>
</feature>
<proteinExistence type="predicted"/>
<name>A0A5M9JXF5_MONFR</name>
<dbReference type="PANTHER" id="PTHR41805">
    <property type="entry name" value="EXPRESSED PROTEIN"/>
    <property type="match status" value="1"/>
</dbReference>
<dbReference type="VEuPathDB" id="FungiDB:MFRU_001g02200"/>
<sequence>MRDCIGSLGCTESSTVVTYSHKTPSISIPFHQTEKHPHHLRSSSSSYSSKYHNICQSTNSLSWLQPNAPAKKIPPHAQRPKSPATVFKVGPDNLPDGTWRRKVIAIKKDLIHKAKVKKSYAKLRAREPLKDERNIYAEDQAKEKEEEEEEEDVKRDEEREETGEEAVELHPQRKAMLDEPEVDTAVKIVPRYSNNSEDSREKKRERSEKRGRKASILCKGIGVCGKSKGRSKKQKEKSLRGRKGRRRLRLRRGRDSEDRWRRLGVGERMVKGSWGERARCYWRRSRELLVIKIMVMITGLRDVKAVTAVTAAGGKIGETYDTHEVIANEWREG</sequence>
<organism evidence="2 3">
    <name type="scientific">Monilinia fructicola</name>
    <name type="common">Brown rot fungus</name>
    <name type="synonym">Ciboria fructicola</name>
    <dbReference type="NCBI Taxonomy" id="38448"/>
    <lineage>
        <taxon>Eukaryota</taxon>
        <taxon>Fungi</taxon>
        <taxon>Dikarya</taxon>
        <taxon>Ascomycota</taxon>
        <taxon>Pezizomycotina</taxon>
        <taxon>Leotiomycetes</taxon>
        <taxon>Helotiales</taxon>
        <taxon>Sclerotiniaceae</taxon>
        <taxon>Monilinia</taxon>
    </lineage>
</organism>
<feature type="compositionally biased region" description="Basic and acidic residues" evidence="1">
    <location>
        <begin position="167"/>
        <end position="177"/>
    </location>
</feature>
<accession>A0A5M9JXF5</accession>
<evidence type="ECO:0000313" key="2">
    <source>
        <dbReference type="EMBL" id="KAA8573911.1"/>
    </source>
</evidence>
<feature type="compositionally biased region" description="Basic and acidic residues" evidence="1">
    <location>
        <begin position="132"/>
        <end position="144"/>
    </location>
</feature>
<feature type="region of interest" description="Disordered" evidence="1">
    <location>
        <begin position="224"/>
        <end position="251"/>
    </location>
</feature>
<feature type="compositionally biased region" description="Basic residues" evidence="1">
    <location>
        <begin position="227"/>
        <end position="251"/>
    </location>
</feature>
<keyword evidence="3" id="KW-1185">Reference proteome</keyword>
<evidence type="ECO:0000256" key="1">
    <source>
        <dbReference type="SAM" id="MobiDB-lite"/>
    </source>
</evidence>